<gene>
    <name evidence="3" type="ORF">MGAL_10B082025</name>
</gene>
<evidence type="ECO:0000313" key="3">
    <source>
        <dbReference type="EMBL" id="VDI20494.1"/>
    </source>
</evidence>
<reference evidence="3" key="1">
    <citation type="submission" date="2018-11" db="EMBL/GenBank/DDBJ databases">
        <authorList>
            <person name="Alioto T."/>
            <person name="Alioto T."/>
        </authorList>
    </citation>
    <scope>NUCLEOTIDE SEQUENCE</scope>
</reference>
<dbReference type="Proteomes" id="UP000596742">
    <property type="component" value="Unassembled WGS sequence"/>
</dbReference>
<dbReference type="GO" id="GO:0008270">
    <property type="term" value="F:zinc ion binding"/>
    <property type="evidence" value="ECO:0007669"/>
    <property type="project" value="UniProtKB-KW"/>
</dbReference>
<dbReference type="SUPFAM" id="SSF57845">
    <property type="entry name" value="B-box zinc-binding domain"/>
    <property type="match status" value="1"/>
</dbReference>
<dbReference type="Gene3D" id="3.30.160.60">
    <property type="entry name" value="Classic Zinc Finger"/>
    <property type="match status" value="1"/>
</dbReference>
<feature type="domain" description="B box-type" evidence="2">
    <location>
        <begin position="510"/>
        <end position="550"/>
    </location>
</feature>
<accession>A0A8B6DHZ9</accession>
<keyword evidence="1" id="KW-0863">Zinc-finger</keyword>
<dbReference type="PANTHER" id="PTHR14187:SF5">
    <property type="entry name" value="HEAT SHOCK 70 KDA PROTEIN 12A"/>
    <property type="match status" value="1"/>
</dbReference>
<dbReference type="SMART" id="SM00336">
    <property type="entry name" value="BBOX"/>
    <property type="match status" value="2"/>
</dbReference>
<evidence type="ECO:0000259" key="2">
    <source>
        <dbReference type="PROSITE" id="PS50119"/>
    </source>
</evidence>
<dbReference type="AlphaFoldDB" id="A0A8B6DHZ9"/>
<name>A0A8B6DHZ9_MYTGA</name>
<dbReference type="CDD" id="cd19757">
    <property type="entry name" value="Bbox1"/>
    <property type="match status" value="1"/>
</dbReference>
<evidence type="ECO:0000313" key="4">
    <source>
        <dbReference type="Proteomes" id="UP000596742"/>
    </source>
</evidence>
<dbReference type="PROSITE" id="PS50119">
    <property type="entry name" value="ZF_BBOX"/>
    <property type="match status" value="1"/>
</dbReference>
<keyword evidence="4" id="KW-1185">Reference proteome</keyword>
<dbReference type="Gene3D" id="3.30.420.40">
    <property type="match status" value="4"/>
</dbReference>
<dbReference type="InterPro" id="IPR000315">
    <property type="entry name" value="Znf_B-box"/>
</dbReference>
<evidence type="ECO:0000256" key="1">
    <source>
        <dbReference type="PROSITE-ProRule" id="PRU00024"/>
    </source>
</evidence>
<dbReference type="InterPro" id="IPR043129">
    <property type="entry name" value="ATPase_NBD"/>
</dbReference>
<proteinExistence type="predicted"/>
<dbReference type="SUPFAM" id="SSF53067">
    <property type="entry name" value="Actin-like ATPase domain"/>
    <property type="match status" value="2"/>
</dbReference>
<keyword evidence="1" id="KW-0479">Metal-binding</keyword>
<sequence length="1229" mass="141181">MNHRCTSVNELKSQSSAQFRTTDSSTNKTVLVLDFGATYSGYAFSSKSDFETDQQEIQFNPVWYAGRTALLSWKTPTCIPLNRETELMGVGFEAENEFAELCADDEQHEYYFFNGFDIKKNVTKDKMMVDATGKYLPARRVYMLFIKAFVDHFMYSAEIRNFNLKLHKIRLVIPISADLTDTGEQILQSFVQGAIDITPQLMFVKEMEAAFICCQQLPDKDLNQIEDGMEYMVVDLGGVYSDIAVLQKDTNQVIEKFRITGTDCAGTSVNNNFKGLLTSIFGMPFMASFRKENPFGYLDVMREFEVIKRSFKGQKHKINLRISSTDLDCLCEKYLSDNLKRTMSNSPYGKSIRLWSNKMQMESDIILNLYKTTIDKIIYLMKNVIADYKDGHKITAIVMIGGFSNCILVQEAVRQTFSNKRIIIPEGADLVVMRGAFLCEQQPFKYIQIEMKAAQTSVQKCIFCDNQGIYHCIECKSAFCQQCRTKHDRLPTTKTHTITYLKKIGHSAISSIAICVSHKSEFIYFCTQCHVLICGKCVTTEHRGHDITDIEPVADGCRKRAEKNISELKVSVLKLSKAVAQMKENYEQSIKNKSESTMAEINEAAEKIAKTVSFKTEIKLNEVENQVDIEKEEFQYDLANMERIYEKQNTTCESLERLMNVPHDITFITSYEILKGDIHDISDFCKERRQDKEYTFDKKVKPIKFPDSDRCLIVAALHFEPMFTKCVWALRDVFERNPSQFYMYDKPLSYQTCALLLDKNKELICIGEDAETEHKCICLDGNEDDFYLFSQFTTKFNNRKAGIPPDQYMMVTESEAAFSFCLKLHECYPNRTFQDGKDYMIVNLEDNSADITVVRKENFHLIEQYRTKCEDFVSTSMNERFVEFLDAIIGKPVIQSYKYKYATEYNYIIRAMRNTKQKIGKYEKGMFSISLPMVYLDEIIYETRDRNFKSLVESSVFSKTVKVVSDKVRIDNEIFRNMAKPTIDMFVTFLEKVLNDYKDVNNEMDIVIVGGFADYKLLQEVVRHKFFKKQIIFPESPEMAVVKGAALYGSSPYQYIRSFSSEEKSESILANLSYLNKDDFKDLIGLGTFASYENRVYLAGPCNSGKSSLASILIGETIPRKWFSTDGLIIHFGRNGIDLLHKKMIPLKKGNGGVLTKLLLGNPELNEQQGKYHSSQTQLNEMENEGEPQDAPLQNLKIDQLPIKRQIILTSKQTPSVWRSKVPPKPDAS</sequence>
<dbReference type="Pfam" id="PF00643">
    <property type="entry name" value="zf-B_box"/>
    <property type="match status" value="1"/>
</dbReference>
<dbReference type="Gene3D" id="3.90.640.10">
    <property type="entry name" value="Actin, Chain A, domain 4"/>
    <property type="match status" value="2"/>
</dbReference>
<comment type="caution">
    <text evidence="3">The sequence shown here is derived from an EMBL/GenBank/DDBJ whole genome shotgun (WGS) entry which is preliminary data.</text>
</comment>
<keyword evidence="1" id="KW-0862">Zinc</keyword>
<dbReference type="PANTHER" id="PTHR14187">
    <property type="entry name" value="ALPHA KINASE/ELONGATION FACTOR 2 KINASE"/>
    <property type="match status" value="1"/>
</dbReference>
<organism evidence="3 4">
    <name type="scientific">Mytilus galloprovincialis</name>
    <name type="common">Mediterranean mussel</name>
    <dbReference type="NCBI Taxonomy" id="29158"/>
    <lineage>
        <taxon>Eukaryota</taxon>
        <taxon>Metazoa</taxon>
        <taxon>Spiralia</taxon>
        <taxon>Lophotrochozoa</taxon>
        <taxon>Mollusca</taxon>
        <taxon>Bivalvia</taxon>
        <taxon>Autobranchia</taxon>
        <taxon>Pteriomorphia</taxon>
        <taxon>Mytilida</taxon>
        <taxon>Mytiloidea</taxon>
        <taxon>Mytilidae</taxon>
        <taxon>Mytilinae</taxon>
        <taxon>Mytilus</taxon>
    </lineage>
</organism>
<dbReference type="EMBL" id="UYJE01003584">
    <property type="protein sequence ID" value="VDI20494.1"/>
    <property type="molecule type" value="Genomic_DNA"/>
</dbReference>
<dbReference type="CDD" id="cd19756">
    <property type="entry name" value="Bbox2"/>
    <property type="match status" value="1"/>
</dbReference>
<dbReference type="OrthoDB" id="6157186at2759"/>
<protein>
    <recommendedName>
        <fullName evidence="2">B box-type domain-containing protein</fullName>
    </recommendedName>
</protein>